<protein>
    <submittedName>
        <fullName evidence="1">Uncharacterized protein</fullName>
    </submittedName>
</protein>
<dbReference type="EMBL" id="OX451738">
    <property type="protein sequence ID" value="CAI8602143.1"/>
    <property type="molecule type" value="Genomic_DNA"/>
</dbReference>
<dbReference type="AlphaFoldDB" id="A0AAV0ZYZ0"/>
<accession>A0AAV0ZYZ0</accession>
<dbReference type="Proteomes" id="UP001157006">
    <property type="component" value="Chromosome 3"/>
</dbReference>
<evidence type="ECO:0000313" key="1">
    <source>
        <dbReference type="EMBL" id="CAI8602143.1"/>
    </source>
</evidence>
<organism evidence="1 2">
    <name type="scientific">Vicia faba</name>
    <name type="common">Broad bean</name>
    <name type="synonym">Faba vulgaris</name>
    <dbReference type="NCBI Taxonomy" id="3906"/>
    <lineage>
        <taxon>Eukaryota</taxon>
        <taxon>Viridiplantae</taxon>
        <taxon>Streptophyta</taxon>
        <taxon>Embryophyta</taxon>
        <taxon>Tracheophyta</taxon>
        <taxon>Spermatophyta</taxon>
        <taxon>Magnoliopsida</taxon>
        <taxon>eudicotyledons</taxon>
        <taxon>Gunneridae</taxon>
        <taxon>Pentapetalae</taxon>
        <taxon>rosids</taxon>
        <taxon>fabids</taxon>
        <taxon>Fabales</taxon>
        <taxon>Fabaceae</taxon>
        <taxon>Papilionoideae</taxon>
        <taxon>50 kb inversion clade</taxon>
        <taxon>NPAAA clade</taxon>
        <taxon>Hologalegina</taxon>
        <taxon>IRL clade</taxon>
        <taxon>Fabeae</taxon>
        <taxon>Vicia</taxon>
    </lineage>
</organism>
<gene>
    <name evidence="1" type="ORF">VFH_III026040</name>
</gene>
<proteinExistence type="predicted"/>
<evidence type="ECO:0000313" key="2">
    <source>
        <dbReference type="Proteomes" id="UP001157006"/>
    </source>
</evidence>
<keyword evidence="2" id="KW-1185">Reference proteome</keyword>
<name>A0AAV0ZYZ0_VICFA</name>
<reference evidence="1 2" key="1">
    <citation type="submission" date="2023-01" db="EMBL/GenBank/DDBJ databases">
        <authorList>
            <person name="Kreplak J."/>
        </authorList>
    </citation>
    <scope>NUCLEOTIDE SEQUENCE [LARGE SCALE GENOMIC DNA]</scope>
</reference>
<sequence>MEFHYKAVLPNPTASIAGPTFIGGGGGDSFSTGLGTSGGVLHLINAQFTPSKKGCCLISVAPLLTPRRWCEWEHELQRGLARIDGDTAWRGKAEFGGIGDGGLISRNERVWRGRSCEREMSYVDEKMLFGNRNKGGEMGVARGSFGCG</sequence>